<evidence type="ECO:0000256" key="2">
    <source>
        <dbReference type="ARBA" id="ARBA00006434"/>
    </source>
</evidence>
<comment type="caution">
    <text evidence="8">The sequence shown here is derived from an EMBL/GenBank/DDBJ whole genome shotgun (WGS) entry which is preliminary data.</text>
</comment>
<feature type="transmembrane region" description="Helical" evidence="7">
    <location>
        <begin position="182"/>
        <end position="204"/>
    </location>
</feature>
<keyword evidence="4 7" id="KW-1133">Transmembrane helix</keyword>
<sequence length="596" mass="66511">MVLEAIDWIIIGLFFVVSLAIGVIVAKQAGKNTSEYFLSGRSMPWWLLGISMVATTFSADTPNLVADIVRNNGIAGNWIWWAFLLTGMLTVFLYAKLWRRSKVLTDLEFYELRYSGKEAAFLRGFRALYLGFFFNIVIMATVSLAAIKISGVLLGLSPVQTLFIASLVTVVYSSLGGLKGVLITDFIQFFIAMIGSIWATIVIVDLPEIGGLQNLLAHDNVKDKLDILPSFSNTEMLITVFVIPIAVQWWSVWYPGAEPGGGGYIAQRMLSAKDEKNAVWATLLFNIVHYAIRPWPWILIGLASLVIFPDLSDLARAFPNVDSSVIKDDLSYPAMLTYLPSGLLGLVLTSLIAAFMSTISTHLNWGSSYMINDFYQRFIRPKASSKELVVAARVSTVMLMFFAAVLALFLSSALQAFNILLQIGAGTGLLFILRWFWYRINAWSEITAMTVSFFVAIYFQLIHTRVGFSEISSSNQLLIGIFITTVAWVGVTLATSPSSEETLKSFYRLIRPGGPGWKKIIAKMEKDQLKDFDRSGEWDVPVAILCMVLGSIMVFSMLFTIGYFILGDYRLGFVMLMLTGLSLWALLKLWKRLKMD</sequence>
<dbReference type="PANTHER" id="PTHR11819:SF77">
    <property type="entry name" value="SODIUM_GLUCOSE COTRANSPORT PROTEIN"/>
    <property type="match status" value="1"/>
</dbReference>
<feature type="transmembrane region" description="Helical" evidence="7">
    <location>
        <begin position="474"/>
        <end position="494"/>
    </location>
</feature>
<gene>
    <name evidence="8" type="ORF">EHW67_08615</name>
</gene>
<keyword evidence="9" id="KW-1185">Reference proteome</keyword>
<feature type="transmembrane region" description="Helical" evidence="7">
    <location>
        <begin position="343"/>
        <end position="367"/>
    </location>
</feature>
<feature type="transmembrane region" description="Helical" evidence="7">
    <location>
        <begin position="278"/>
        <end position="308"/>
    </location>
</feature>
<keyword evidence="3 7" id="KW-0812">Transmembrane</keyword>
<dbReference type="OrthoDB" id="9761931at2"/>
<evidence type="ECO:0000313" key="9">
    <source>
        <dbReference type="Proteomes" id="UP000267585"/>
    </source>
</evidence>
<evidence type="ECO:0000256" key="4">
    <source>
        <dbReference type="ARBA" id="ARBA00022989"/>
    </source>
</evidence>
<feature type="transmembrane region" description="Helical" evidence="7">
    <location>
        <begin position="236"/>
        <end position="257"/>
    </location>
</feature>
<feature type="transmembrane region" description="Helical" evidence="7">
    <location>
        <begin position="416"/>
        <end position="436"/>
    </location>
</feature>
<protein>
    <submittedName>
        <fullName evidence="8">Na+:solute symporter</fullName>
    </submittedName>
</protein>
<feature type="transmembrane region" description="Helical" evidence="7">
    <location>
        <begin position="388"/>
        <end position="410"/>
    </location>
</feature>
<reference evidence="8 9" key="1">
    <citation type="submission" date="2018-11" db="EMBL/GenBank/DDBJ databases">
        <title>Arenibacter aquaticus sp.nov., a marine bacterium isolated from surface seawater in the South China Sea.</title>
        <authorList>
            <person name="Guo J."/>
            <person name="Sun J."/>
        </authorList>
    </citation>
    <scope>NUCLEOTIDE SEQUENCE [LARGE SCALE GENOMIC DNA]</scope>
    <source>
        <strain evidence="8 9">GUO666</strain>
    </source>
</reference>
<evidence type="ECO:0000256" key="7">
    <source>
        <dbReference type="SAM" id="Phobius"/>
    </source>
</evidence>
<feature type="transmembrane region" description="Helical" evidence="7">
    <location>
        <begin position="38"/>
        <end position="58"/>
    </location>
</feature>
<dbReference type="InterPro" id="IPR001734">
    <property type="entry name" value="Na/solute_symporter"/>
</dbReference>
<comment type="subcellular location">
    <subcellularLocation>
        <location evidence="1">Membrane</location>
        <topology evidence="1">Multi-pass membrane protein</topology>
    </subcellularLocation>
</comment>
<comment type="similarity">
    <text evidence="2 6">Belongs to the sodium:solute symporter (SSF) (TC 2.A.21) family.</text>
</comment>
<feature type="transmembrane region" description="Helical" evidence="7">
    <location>
        <begin position="6"/>
        <end position="26"/>
    </location>
</feature>
<name>A0A430K4C7_9FLAO</name>
<feature type="transmembrane region" description="Helical" evidence="7">
    <location>
        <begin position="443"/>
        <end position="462"/>
    </location>
</feature>
<dbReference type="GO" id="GO:0005412">
    <property type="term" value="F:D-glucose:sodium symporter activity"/>
    <property type="evidence" value="ECO:0007669"/>
    <property type="project" value="TreeGrafter"/>
</dbReference>
<proteinExistence type="inferred from homology"/>
<evidence type="ECO:0000256" key="1">
    <source>
        <dbReference type="ARBA" id="ARBA00004141"/>
    </source>
</evidence>
<accession>A0A430K4C7</accession>
<evidence type="ECO:0000256" key="6">
    <source>
        <dbReference type="RuleBase" id="RU362091"/>
    </source>
</evidence>
<evidence type="ECO:0000256" key="3">
    <source>
        <dbReference type="ARBA" id="ARBA00022692"/>
    </source>
</evidence>
<feature type="transmembrane region" description="Helical" evidence="7">
    <location>
        <begin position="542"/>
        <end position="565"/>
    </location>
</feature>
<dbReference type="Pfam" id="PF00474">
    <property type="entry name" value="SSF"/>
    <property type="match status" value="1"/>
</dbReference>
<dbReference type="InterPro" id="IPR038377">
    <property type="entry name" value="Na/Glc_symporter_sf"/>
</dbReference>
<feature type="transmembrane region" description="Helical" evidence="7">
    <location>
        <begin position="127"/>
        <end position="147"/>
    </location>
</feature>
<dbReference type="CDD" id="cd11477">
    <property type="entry name" value="SLC5sbd_u1"/>
    <property type="match status" value="1"/>
</dbReference>
<feature type="transmembrane region" description="Helical" evidence="7">
    <location>
        <begin position="78"/>
        <end position="95"/>
    </location>
</feature>
<keyword evidence="5 7" id="KW-0472">Membrane</keyword>
<feature type="transmembrane region" description="Helical" evidence="7">
    <location>
        <begin position="571"/>
        <end position="590"/>
    </location>
</feature>
<evidence type="ECO:0000313" key="8">
    <source>
        <dbReference type="EMBL" id="RTE53986.1"/>
    </source>
</evidence>
<dbReference type="Gene3D" id="1.20.1730.10">
    <property type="entry name" value="Sodium/glucose cotransporter"/>
    <property type="match status" value="1"/>
</dbReference>
<dbReference type="EMBL" id="RQPJ01000003">
    <property type="protein sequence ID" value="RTE53986.1"/>
    <property type="molecule type" value="Genomic_DNA"/>
</dbReference>
<dbReference type="GO" id="GO:0005886">
    <property type="term" value="C:plasma membrane"/>
    <property type="evidence" value="ECO:0007669"/>
    <property type="project" value="TreeGrafter"/>
</dbReference>
<dbReference type="RefSeq" id="WP_126161974.1">
    <property type="nucleotide sequence ID" value="NZ_RQPJ01000003.1"/>
</dbReference>
<organism evidence="8 9">
    <name type="scientific">Arenibacter aquaticus</name>
    <dbReference type="NCBI Taxonomy" id="2489054"/>
    <lineage>
        <taxon>Bacteria</taxon>
        <taxon>Pseudomonadati</taxon>
        <taxon>Bacteroidota</taxon>
        <taxon>Flavobacteriia</taxon>
        <taxon>Flavobacteriales</taxon>
        <taxon>Flavobacteriaceae</taxon>
        <taxon>Arenibacter</taxon>
    </lineage>
</organism>
<dbReference type="Proteomes" id="UP000267585">
    <property type="component" value="Unassembled WGS sequence"/>
</dbReference>
<dbReference type="PANTHER" id="PTHR11819">
    <property type="entry name" value="SOLUTE CARRIER FAMILY 5"/>
    <property type="match status" value="1"/>
</dbReference>
<dbReference type="AlphaFoldDB" id="A0A430K4C7"/>
<feature type="transmembrane region" description="Helical" evidence="7">
    <location>
        <begin position="153"/>
        <end position="175"/>
    </location>
</feature>
<evidence type="ECO:0000256" key="5">
    <source>
        <dbReference type="ARBA" id="ARBA00023136"/>
    </source>
</evidence>
<dbReference type="PROSITE" id="PS50283">
    <property type="entry name" value="NA_SOLUT_SYMP_3"/>
    <property type="match status" value="1"/>
</dbReference>